<evidence type="ECO:0000256" key="2">
    <source>
        <dbReference type="ARBA" id="ARBA00022857"/>
    </source>
</evidence>
<protein>
    <submittedName>
        <fullName evidence="6">2-dehydropantoate 2-reductase</fullName>
        <ecNumber evidence="6">1.1.1.169</ecNumber>
    </submittedName>
</protein>
<dbReference type="InterPro" id="IPR013332">
    <property type="entry name" value="KPR_N"/>
</dbReference>
<dbReference type="GO" id="GO:0008677">
    <property type="term" value="F:2-dehydropantoate 2-reductase activity"/>
    <property type="evidence" value="ECO:0007669"/>
    <property type="project" value="UniProtKB-EC"/>
</dbReference>
<dbReference type="GO" id="GO:0005737">
    <property type="term" value="C:cytoplasm"/>
    <property type="evidence" value="ECO:0007669"/>
    <property type="project" value="TreeGrafter"/>
</dbReference>
<reference evidence="6" key="1">
    <citation type="submission" date="2018-06" db="EMBL/GenBank/DDBJ databases">
        <authorList>
            <person name="Zhirakovskaya E."/>
        </authorList>
    </citation>
    <scope>NUCLEOTIDE SEQUENCE</scope>
</reference>
<dbReference type="SUPFAM" id="SSF51735">
    <property type="entry name" value="NAD(P)-binding Rossmann-fold domains"/>
    <property type="match status" value="1"/>
</dbReference>
<evidence type="ECO:0000259" key="4">
    <source>
        <dbReference type="Pfam" id="PF02558"/>
    </source>
</evidence>
<keyword evidence="2" id="KW-0521">NADP</keyword>
<dbReference type="AlphaFoldDB" id="A0A3B1D0Z8"/>
<feature type="domain" description="Ketopantoate reductase C-terminal" evidence="5">
    <location>
        <begin position="176"/>
        <end position="288"/>
    </location>
</feature>
<dbReference type="InterPro" id="IPR051402">
    <property type="entry name" value="KPR-Related"/>
</dbReference>
<dbReference type="GO" id="GO:0015940">
    <property type="term" value="P:pantothenate biosynthetic process"/>
    <property type="evidence" value="ECO:0007669"/>
    <property type="project" value="InterPro"/>
</dbReference>
<dbReference type="InterPro" id="IPR036291">
    <property type="entry name" value="NAD(P)-bd_dom_sf"/>
</dbReference>
<dbReference type="NCBIfam" id="TIGR00745">
    <property type="entry name" value="apbA_panE"/>
    <property type="match status" value="1"/>
</dbReference>
<dbReference type="PANTHER" id="PTHR21708:SF26">
    <property type="entry name" value="2-DEHYDROPANTOATE 2-REDUCTASE"/>
    <property type="match status" value="1"/>
</dbReference>
<dbReference type="InterPro" id="IPR008927">
    <property type="entry name" value="6-PGluconate_DH-like_C_sf"/>
</dbReference>
<dbReference type="FunFam" id="1.10.1040.10:FF:000017">
    <property type="entry name" value="2-dehydropantoate 2-reductase"/>
    <property type="match status" value="1"/>
</dbReference>
<dbReference type="EC" id="1.1.1.169" evidence="6"/>
<dbReference type="FunFam" id="3.40.50.720:FF:000307">
    <property type="entry name" value="2-dehydropantoate 2-reductase"/>
    <property type="match status" value="1"/>
</dbReference>
<organism evidence="6">
    <name type="scientific">hydrothermal vent metagenome</name>
    <dbReference type="NCBI Taxonomy" id="652676"/>
    <lineage>
        <taxon>unclassified sequences</taxon>
        <taxon>metagenomes</taxon>
        <taxon>ecological metagenomes</taxon>
    </lineage>
</organism>
<dbReference type="Pfam" id="PF02558">
    <property type="entry name" value="ApbA"/>
    <property type="match status" value="1"/>
</dbReference>
<evidence type="ECO:0000256" key="1">
    <source>
        <dbReference type="ARBA" id="ARBA00007870"/>
    </source>
</evidence>
<evidence type="ECO:0000259" key="5">
    <source>
        <dbReference type="Pfam" id="PF08546"/>
    </source>
</evidence>
<gene>
    <name evidence="6" type="ORF">MNBD_NITROSPINAE01-516</name>
</gene>
<dbReference type="InterPro" id="IPR013752">
    <property type="entry name" value="KPA_reductase"/>
</dbReference>
<dbReference type="Pfam" id="PF08546">
    <property type="entry name" value="ApbA_C"/>
    <property type="match status" value="1"/>
</dbReference>
<dbReference type="PANTHER" id="PTHR21708">
    <property type="entry name" value="PROBABLE 2-DEHYDROPANTOATE 2-REDUCTASE"/>
    <property type="match status" value="1"/>
</dbReference>
<dbReference type="EMBL" id="UOGC01000136">
    <property type="protein sequence ID" value="VAX22407.1"/>
    <property type="molecule type" value="Genomic_DNA"/>
</dbReference>
<dbReference type="InterPro" id="IPR013328">
    <property type="entry name" value="6PGD_dom2"/>
</dbReference>
<sequence length="289" mass="30936">MKILIAGAGGVGGYYGGMLAKAGHDVFFVARGAHLDAMAKNGLTVKSINGDFTIPVKCGEDGRAFGVADLVIVCVKSYDTASTTDLYKMNVGAQTAILSLQNGIDNETVLAGAFGEKALIGGISFIGSRVEKPGVVLHTAFGHISIGELFDVVSDRILTIADAFAKASVKCRTSENIKRDIYGKMVWNVGFNAICTILDCDARTLLLFDETKNLVKSAMEEWIKVAVADGVDLTHDMANRNVEITLKGGEVIPSMLVDRRKGRKMEIDTFNGKVVELGKKYKIPTPVNA</sequence>
<name>A0A3B1D0Z8_9ZZZZ</name>
<evidence type="ECO:0000256" key="3">
    <source>
        <dbReference type="ARBA" id="ARBA00023002"/>
    </source>
</evidence>
<keyword evidence="3 6" id="KW-0560">Oxidoreductase</keyword>
<accession>A0A3B1D0Z8</accession>
<dbReference type="InterPro" id="IPR003710">
    <property type="entry name" value="ApbA"/>
</dbReference>
<dbReference type="Gene3D" id="1.10.1040.10">
    <property type="entry name" value="N-(1-d-carboxylethyl)-l-norvaline Dehydrogenase, domain 2"/>
    <property type="match status" value="1"/>
</dbReference>
<feature type="domain" description="Ketopantoate reductase N-terminal" evidence="4">
    <location>
        <begin position="3"/>
        <end position="149"/>
    </location>
</feature>
<evidence type="ECO:0000313" key="6">
    <source>
        <dbReference type="EMBL" id="VAX22407.1"/>
    </source>
</evidence>
<feature type="non-terminal residue" evidence="6">
    <location>
        <position position="289"/>
    </location>
</feature>
<dbReference type="SUPFAM" id="SSF48179">
    <property type="entry name" value="6-phosphogluconate dehydrogenase C-terminal domain-like"/>
    <property type="match status" value="1"/>
</dbReference>
<comment type="similarity">
    <text evidence="1">Belongs to the ketopantoate reductase family.</text>
</comment>
<dbReference type="Gene3D" id="3.40.50.720">
    <property type="entry name" value="NAD(P)-binding Rossmann-like Domain"/>
    <property type="match status" value="1"/>
</dbReference>
<proteinExistence type="inferred from homology"/>